<protein>
    <submittedName>
        <fullName evidence="1">Uncharacterized protein</fullName>
    </submittedName>
</protein>
<evidence type="ECO:0000313" key="1">
    <source>
        <dbReference type="EMBL" id="KAI4324888.1"/>
    </source>
</evidence>
<accession>A0ACB9MMJ2</accession>
<dbReference type="Proteomes" id="UP001057402">
    <property type="component" value="Chromosome 9"/>
</dbReference>
<organism evidence="1 2">
    <name type="scientific">Melastoma candidum</name>
    <dbReference type="NCBI Taxonomy" id="119954"/>
    <lineage>
        <taxon>Eukaryota</taxon>
        <taxon>Viridiplantae</taxon>
        <taxon>Streptophyta</taxon>
        <taxon>Embryophyta</taxon>
        <taxon>Tracheophyta</taxon>
        <taxon>Spermatophyta</taxon>
        <taxon>Magnoliopsida</taxon>
        <taxon>eudicotyledons</taxon>
        <taxon>Gunneridae</taxon>
        <taxon>Pentapetalae</taxon>
        <taxon>rosids</taxon>
        <taxon>malvids</taxon>
        <taxon>Myrtales</taxon>
        <taxon>Melastomataceae</taxon>
        <taxon>Melastomatoideae</taxon>
        <taxon>Melastomateae</taxon>
        <taxon>Melastoma</taxon>
    </lineage>
</organism>
<sequence>MKGPSDDACGGSRHATTTGSPLDAKPGLAAMLRWEIPKDRVKFAVLCLLLIGAVYTFLCWMPAESPVQLPPPDETVKWGDYSDELGKVLTEAATEDKYVVVTVLNKAYVEGDKPMLDIFLDALWLGEGTHRLVKHLLVVVLDSTSMERCRFLRLHCYHLEIEGGGSLEGEKLFLSEDFLRIMWRRILLLRDILARGYSLVFTDTDVLWLRDPFPKFDPNPRVDFQISADRFKGNPWSVKNPINAGFYMVRSNNRTVALFQEWHNQRNRTVGTSLHEQDMLVQMLRGGVFGRLGVKFRILDTTRFSSFCQNSKDVKQVATVHANCCKTIRAKVTDLTKAIADWKRFKSNPNERFSWSRHEACEESWHR</sequence>
<dbReference type="EMBL" id="CM042888">
    <property type="protein sequence ID" value="KAI4324888.1"/>
    <property type="molecule type" value="Genomic_DNA"/>
</dbReference>
<gene>
    <name evidence="1" type="ORF">MLD38_030332</name>
</gene>
<proteinExistence type="predicted"/>
<name>A0ACB9MMJ2_9MYRT</name>
<keyword evidence="2" id="KW-1185">Reference proteome</keyword>
<comment type="caution">
    <text evidence="1">The sequence shown here is derived from an EMBL/GenBank/DDBJ whole genome shotgun (WGS) entry which is preliminary data.</text>
</comment>
<evidence type="ECO:0000313" key="2">
    <source>
        <dbReference type="Proteomes" id="UP001057402"/>
    </source>
</evidence>
<reference evidence="2" key="1">
    <citation type="journal article" date="2023" name="Front. Plant Sci.">
        <title>Chromosomal-level genome assembly of Melastoma candidum provides insights into trichome evolution.</title>
        <authorList>
            <person name="Zhong Y."/>
            <person name="Wu W."/>
            <person name="Sun C."/>
            <person name="Zou P."/>
            <person name="Liu Y."/>
            <person name="Dai S."/>
            <person name="Zhou R."/>
        </authorList>
    </citation>
    <scope>NUCLEOTIDE SEQUENCE [LARGE SCALE GENOMIC DNA]</scope>
</reference>